<dbReference type="EMBL" id="LAZR01042682">
    <property type="protein sequence ID" value="KKL08944.1"/>
    <property type="molecule type" value="Genomic_DNA"/>
</dbReference>
<protein>
    <submittedName>
        <fullName evidence="1">Uncharacterized protein</fullName>
    </submittedName>
</protein>
<sequence length="215" mass="23814">TDTLADLEAENARLQERVKEAEAFRKDVQEYRDFWLAKYDEVTMKRADGEGRLKRDMDEARSNSVPGLSHSVLTTYGAPNGLGMTLLGRIEALGDKCDRSTERWTKAEAVLDRLRGEVAAMRDQLKVTQGLLMARVGRLSVSQSGEVIGDIRALLESDAGAPEAAVIKAAVEYVAADRARDTSGTSFRSEEEARDRHARSIGAMFTTVDDMMEKR</sequence>
<dbReference type="AlphaFoldDB" id="A0A0F9AH93"/>
<evidence type="ECO:0000313" key="1">
    <source>
        <dbReference type="EMBL" id="KKL08944.1"/>
    </source>
</evidence>
<feature type="non-terminal residue" evidence="1">
    <location>
        <position position="1"/>
    </location>
</feature>
<comment type="caution">
    <text evidence="1">The sequence shown here is derived from an EMBL/GenBank/DDBJ whole genome shotgun (WGS) entry which is preliminary data.</text>
</comment>
<name>A0A0F9AH93_9ZZZZ</name>
<accession>A0A0F9AH93</accession>
<reference evidence="1" key="1">
    <citation type="journal article" date="2015" name="Nature">
        <title>Complex archaea that bridge the gap between prokaryotes and eukaryotes.</title>
        <authorList>
            <person name="Spang A."/>
            <person name="Saw J.H."/>
            <person name="Jorgensen S.L."/>
            <person name="Zaremba-Niedzwiedzka K."/>
            <person name="Martijn J."/>
            <person name="Lind A.E."/>
            <person name="van Eijk R."/>
            <person name="Schleper C."/>
            <person name="Guy L."/>
            <person name="Ettema T.J."/>
        </authorList>
    </citation>
    <scope>NUCLEOTIDE SEQUENCE</scope>
</reference>
<proteinExistence type="predicted"/>
<gene>
    <name evidence="1" type="ORF">LCGC14_2570770</name>
</gene>
<organism evidence="1">
    <name type="scientific">marine sediment metagenome</name>
    <dbReference type="NCBI Taxonomy" id="412755"/>
    <lineage>
        <taxon>unclassified sequences</taxon>
        <taxon>metagenomes</taxon>
        <taxon>ecological metagenomes</taxon>
    </lineage>
</organism>